<dbReference type="RefSeq" id="WP_147662734.1">
    <property type="nucleotide sequence ID" value="NZ_CP042905.2"/>
</dbReference>
<feature type="transmembrane region" description="Helical" evidence="1">
    <location>
        <begin position="386"/>
        <end position="407"/>
    </location>
</feature>
<accession>A0A5B9DB45</accession>
<reference evidence="2 3" key="2">
    <citation type="journal article" date="2024" name="Int. J. Syst. Evol. Microbiol.">
        <title>Promethearchaeum syntrophicum gen. nov., sp. nov., an anaerobic, obligately syntrophic archaeon, the first isolate of the lineage 'Asgard' archaea, and proposal of the new archaeal phylum Promethearchaeota phyl. nov. and kingdom Promethearchaeati regn. nov.</title>
        <authorList>
            <person name="Imachi H."/>
            <person name="Nobu M.K."/>
            <person name="Kato S."/>
            <person name="Takaki Y."/>
            <person name="Miyazaki M."/>
            <person name="Miyata M."/>
            <person name="Ogawara M."/>
            <person name="Saito Y."/>
            <person name="Sakai S."/>
            <person name="Tahara Y.O."/>
            <person name="Takano Y."/>
            <person name="Tasumi E."/>
            <person name="Uematsu K."/>
            <person name="Yoshimura T."/>
            <person name="Itoh T."/>
            <person name="Ohkuma M."/>
            <person name="Takai K."/>
        </authorList>
    </citation>
    <scope>NUCLEOTIDE SEQUENCE [LARGE SCALE GENOMIC DNA]</scope>
    <source>
        <strain evidence="2 3">MK-D1</strain>
    </source>
</reference>
<protein>
    <submittedName>
        <fullName evidence="2">Uncharacterized protein</fullName>
    </submittedName>
</protein>
<feature type="transmembrane region" description="Helical" evidence="1">
    <location>
        <begin position="414"/>
        <end position="438"/>
    </location>
</feature>
<feature type="transmembrane region" description="Helical" evidence="1">
    <location>
        <begin position="40"/>
        <end position="58"/>
    </location>
</feature>
<feature type="transmembrane region" description="Helical" evidence="1">
    <location>
        <begin position="6"/>
        <end position="28"/>
    </location>
</feature>
<evidence type="ECO:0000313" key="3">
    <source>
        <dbReference type="Proteomes" id="UP000321408"/>
    </source>
</evidence>
<dbReference type="KEGG" id="psyt:DSAG12_01663"/>
<keyword evidence="1" id="KW-0812">Transmembrane</keyword>
<keyword evidence="3" id="KW-1185">Reference proteome</keyword>
<keyword evidence="1" id="KW-0472">Membrane</keyword>
<feature type="transmembrane region" description="Helical" evidence="1">
    <location>
        <begin position="95"/>
        <end position="117"/>
    </location>
</feature>
<feature type="transmembrane region" description="Helical" evidence="1">
    <location>
        <begin position="160"/>
        <end position="183"/>
    </location>
</feature>
<evidence type="ECO:0000313" key="2">
    <source>
        <dbReference type="EMBL" id="QEE15836.1"/>
    </source>
</evidence>
<dbReference type="AlphaFoldDB" id="A0A5B9DB45"/>
<sequence length="759" mass="87768">MAETIDFILSIVINLFPVLIFAIPLIFLRKKKIGLIYRRFYFGLCIFFLIYWVLPAIFQDVKEIPLGENEKNNIGYLIIFLFERSFSMLLLYLQYPFVILPLIFIISPFISMLVLYFRLKSEPGTMDEKYSKINFEFSESPREMIIKSLTAKDWKKEKELLMAFLILLPISLYILVVILDIANVEPTNVAESSDALGWFLEILFVYIVTFLFCYQLIKSSKISFKGRFIGEQIQSKFFTSLTQIGTPIAILSILLFIAQKIDSIVLILYFFAYFFMGAFIFIILLRIFEPISILIFLKLIYWRKNRLERKIAQEKKSKENVKSQISNNSIVIAYSIVAAAIVIFIKFGVMFLKLSITATIEGGVDFLTLSLVAETPTLGIISITELLIFIDSLHVILVMLVIAYFFAKSIQLNAFSGISIFFFCIFLFIISILFYLLIPEFYSTLSPTYIGPDAVWITSAPISMEMNFDFITMRTGFMNSNFSNNIVLSILAYPFLVLRPYVSFILYGYLIAFINKKFMTKTIVKENKFVEKITYSSIQELVTFKDFQKNPEYLITIKNIDTAEIKDPKLKNLILKLENSNGLTGQELTELYNSLYETQNLHDLLKDLTERKILSWWVPEFSFTHEKARIDGLYILYIDGRDLFYYNFRGDKGSPVDPALVSGMFSALTGFIQETTRSSDLLRGIDSGDKKVILEYSEKFPFFTAVFADRENSTIRLALKSTIEDFEKKHGDILENWTGNMGFFTDDGKLVETHFKEFL</sequence>
<gene>
    <name evidence="2" type="ORF">DSAG12_01663</name>
</gene>
<feature type="transmembrane region" description="Helical" evidence="1">
    <location>
        <begin position="264"/>
        <end position="297"/>
    </location>
</feature>
<feature type="transmembrane region" description="Helical" evidence="1">
    <location>
        <begin position="325"/>
        <end position="345"/>
    </location>
</feature>
<keyword evidence="1" id="KW-1133">Transmembrane helix</keyword>
<feature type="transmembrane region" description="Helical" evidence="1">
    <location>
        <begin position="486"/>
        <end position="512"/>
    </location>
</feature>
<name>A0A5B9DB45_9ARCH</name>
<dbReference type="GeneID" id="41329655"/>
<evidence type="ECO:0000256" key="1">
    <source>
        <dbReference type="SAM" id="Phobius"/>
    </source>
</evidence>
<reference evidence="2 3" key="1">
    <citation type="journal article" date="2020" name="Nature">
        <title>Isolation of an archaeon at the prokaryote-eukaryote interface.</title>
        <authorList>
            <person name="Imachi H."/>
            <person name="Nobu M.K."/>
            <person name="Nakahara N."/>
            <person name="Morono Y."/>
            <person name="Ogawara M."/>
            <person name="Takaki Y."/>
            <person name="Takano Y."/>
            <person name="Uematsu K."/>
            <person name="Ikuta T."/>
            <person name="Ito M."/>
            <person name="Matsui Y."/>
            <person name="Miyazaki M."/>
            <person name="Murata K."/>
            <person name="Saito Y."/>
            <person name="Sakai S."/>
            <person name="Song C."/>
            <person name="Tasumi E."/>
            <person name="Yamanaka Y."/>
            <person name="Yamaguchi T."/>
            <person name="Kamagata Y."/>
            <person name="Tamaki H."/>
            <person name="Takai K."/>
        </authorList>
    </citation>
    <scope>NUCLEOTIDE SEQUENCE [LARGE SCALE GENOMIC DNA]</scope>
    <source>
        <strain evidence="2 3">MK-D1</strain>
    </source>
</reference>
<dbReference type="EMBL" id="CP042905">
    <property type="protein sequence ID" value="QEE15836.1"/>
    <property type="molecule type" value="Genomic_DNA"/>
</dbReference>
<proteinExistence type="predicted"/>
<dbReference type="Proteomes" id="UP000321408">
    <property type="component" value="Chromosome"/>
</dbReference>
<feature type="transmembrane region" description="Helical" evidence="1">
    <location>
        <begin position="237"/>
        <end position="258"/>
    </location>
</feature>
<organism evidence="2 3">
    <name type="scientific">Promethearchaeum syntrophicum</name>
    <dbReference type="NCBI Taxonomy" id="2594042"/>
    <lineage>
        <taxon>Archaea</taxon>
        <taxon>Promethearchaeati</taxon>
        <taxon>Promethearchaeota</taxon>
        <taxon>Promethearchaeia</taxon>
        <taxon>Promethearchaeales</taxon>
        <taxon>Promethearchaeaceae</taxon>
        <taxon>Promethearchaeum</taxon>
    </lineage>
</organism>
<feature type="transmembrane region" description="Helical" evidence="1">
    <location>
        <begin position="195"/>
        <end position="217"/>
    </location>
</feature>